<gene>
    <name evidence="5" type="ORF">K8U81_06765</name>
</gene>
<dbReference type="Gene3D" id="3.40.50.300">
    <property type="entry name" value="P-loop containing nucleotide triphosphate hydrolases"/>
    <property type="match status" value="2"/>
</dbReference>
<keyword evidence="5" id="KW-0547">Nucleotide-binding</keyword>
<dbReference type="SUPFAM" id="SSF52980">
    <property type="entry name" value="Restriction endonuclease-like"/>
    <property type="match status" value="1"/>
</dbReference>
<dbReference type="CDD" id="cd22333">
    <property type="entry name" value="LlaBIII_nuclease-like"/>
    <property type="match status" value="1"/>
</dbReference>
<comment type="similarity">
    <text evidence="1">Belongs to the N(4)/N(6)-methyltransferase family.</text>
</comment>
<feature type="domain" description="Helicase C-terminal" evidence="4">
    <location>
        <begin position="479"/>
        <end position="668"/>
    </location>
</feature>
<dbReference type="GO" id="GO:0004386">
    <property type="term" value="F:helicase activity"/>
    <property type="evidence" value="ECO:0007669"/>
    <property type="project" value="UniProtKB-KW"/>
</dbReference>
<dbReference type="InterPro" id="IPR039442">
    <property type="entry name" value="Mrr-like_dom"/>
</dbReference>
<organism evidence="5 6">
    <name type="scientific">Phocaeicola coprocola</name>
    <dbReference type="NCBI Taxonomy" id="310298"/>
    <lineage>
        <taxon>Bacteria</taxon>
        <taxon>Pseudomonadati</taxon>
        <taxon>Bacteroidota</taxon>
        <taxon>Bacteroidia</taxon>
        <taxon>Bacteroidales</taxon>
        <taxon>Bacteroidaceae</taxon>
        <taxon>Phocaeicola</taxon>
    </lineage>
</organism>
<keyword evidence="5" id="KW-0067">ATP-binding</keyword>
<dbReference type="InterPro" id="IPR029063">
    <property type="entry name" value="SAM-dependent_MTases_sf"/>
</dbReference>
<protein>
    <submittedName>
        <fullName evidence="5">DEAD/DEAH box helicase family protein</fullName>
    </submittedName>
</protein>
<keyword evidence="5" id="KW-0378">Hydrolase</keyword>
<keyword evidence="5" id="KW-0347">Helicase</keyword>
<reference evidence="5" key="1">
    <citation type="journal article" date="2021" name="PeerJ">
        <title>Extensive microbial diversity within the chicken gut microbiome revealed by metagenomics and culture.</title>
        <authorList>
            <person name="Gilroy R."/>
            <person name="Ravi A."/>
            <person name="Getino M."/>
            <person name="Pursley I."/>
            <person name="Horton D.L."/>
            <person name="Alikhan N.F."/>
            <person name="Baker D."/>
            <person name="Gharbi K."/>
            <person name="Hall N."/>
            <person name="Watson M."/>
            <person name="Adriaenssens E.M."/>
            <person name="Foster-Nyarko E."/>
            <person name="Jarju S."/>
            <person name="Secka A."/>
            <person name="Antonio M."/>
            <person name="Oren A."/>
            <person name="Chaudhuri R.R."/>
            <person name="La Ragione R."/>
            <person name="Hildebrand F."/>
            <person name="Pallen M.J."/>
        </authorList>
    </citation>
    <scope>NUCLEOTIDE SEQUENCE</scope>
    <source>
        <strain evidence="5">CHK165-8395</strain>
    </source>
</reference>
<name>A0A921FDK5_9BACT</name>
<dbReference type="Pfam" id="PF13156">
    <property type="entry name" value="Mrr_cat_2"/>
    <property type="match status" value="1"/>
</dbReference>
<dbReference type="InterPro" id="IPR014001">
    <property type="entry name" value="Helicase_ATP-bd"/>
</dbReference>
<dbReference type="PANTHER" id="PTHR47396">
    <property type="entry name" value="TYPE I RESTRICTION ENZYME ECOKI R PROTEIN"/>
    <property type="match status" value="1"/>
</dbReference>
<dbReference type="PROSITE" id="PS51192">
    <property type="entry name" value="HELICASE_ATP_BIND_1"/>
    <property type="match status" value="1"/>
</dbReference>
<dbReference type="GO" id="GO:0003677">
    <property type="term" value="F:DNA binding"/>
    <property type="evidence" value="ECO:0007669"/>
    <property type="project" value="InterPro"/>
</dbReference>
<dbReference type="EMBL" id="DYXD01000153">
    <property type="protein sequence ID" value="HJF07877.1"/>
    <property type="molecule type" value="Genomic_DNA"/>
</dbReference>
<dbReference type="SMART" id="SM00490">
    <property type="entry name" value="HELICc"/>
    <property type="match status" value="1"/>
</dbReference>
<accession>A0A921FDK5</accession>
<dbReference type="PROSITE" id="PS00092">
    <property type="entry name" value="N6_MTASE"/>
    <property type="match status" value="1"/>
</dbReference>
<dbReference type="Pfam" id="PF04851">
    <property type="entry name" value="ResIII"/>
    <property type="match status" value="1"/>
</dbReference>
<sequence>MTTFTKIINKFRHEAWSERDKGFRFERLMQAYLKTTSLYEGRFEEVWLWAEFPFHDQFGGKDVGIDLVAKTFSGEYWAVQCKCYADDNYITKADVDTFLSTSSKTFEVEKTEKAFVQRLWISTTNKWNSVAELTIKNQTPQVTRLNLIDLESDEVDWEKLESGLYGKASRPKPFSIMEHQQKAIDRVHTYFQSHDRGKLIMACGTGKTFTSLKIAENETDNNGLVLFLVPSIALLGQTLRAWSAQASIPIHAVCICSDGQVSQQKIKNDEGGVSVIDLALPASTNTDYILYQIESIRREGRKGMTVVFSTYQSIEVISRVQSELLKRTQNEYGIFDLIICDEAHRTTGVSLKGTDESAFIRVHNDDFIKAKRRLYMTATPRLYTDEARKKAEESDAVLCSMDDVSLYGDEIYRIGFGEAVEKQLLTDYKVLILAVGDKDITPALRDVITNEDGTITVDDASKFVGCINALSKRVLGDEGLIKAADPLPMRRAVAFCSTIKASKATAQVFTDCKSAYMEDVSAEDKAMMVDIAAQHVDGTMSATERDQKLMWLKAQPDNDMECRMLTNARCLSEGVDVPSLDAVIFVSPKNSQVDVVQSVGRVMRRSSGKNYGYIIIPVVIPENVEGDEVLSKHPNFKVVWTVLNALRAHDDRFNAEVNKIELSKQKPKHILFGGVGSAHDDDSIDHSLADATKQDTTSAAMQMAQQLSLQFEDLQNVFYAKMVTKVGSKRYWELWAKDIAQIAEEHIKRIKDLIADEGKHKKAFEQLMRGLRKNINPNLAEQEVIEMLSQHLIAMPVFEALFGNYEFAVSNSVSKSMQKILALLDDETKTEEEHERLQKFYDYVRTTVGDITDAEGRQRLIVELYDKFFKVASPKTVEKLGIVYTPVEVVDFIIHSVGYIIQKEFGRSLSDENVHILDPFTGTGTFITRLLQSGLISRDALERKYLKEIHANEIVLMAYYIASINIENVYHSLMPDKEYKSFDGICLTDTFQLGEKGTDDNLFSEQFPTNSKRVIAQKECPITVIIGNPPYSIGQKSANDNAQNQSYPLLEKHIETTYVAQSEASLNKSAYDSYVKAFRWASDRIDSRHGGIIGFVTNGAWLDANGLDGMRKCFEQEFSSIYVFNLRGNQRTSGELSRKEGGKIFGSGSRTPIAITILVKKGEKNGMERKSFENLTR</sequence>
<dbReference type="GO" id="GO:0008170">
    <property type="term" value="F:N-methyltransferase activity"/>
    <property type="evidence" value="ECO:0007669"/>
    <property type="project" value="InterPro"/>
</dbReference>
<feature type="domain" description="Helicase ATP-binding" evidence="3">
    <location>
        <begin position="188"/>
        <end position="398"/>
    </location>
</feature>
<dbReference type="InterPro" id="IPR003356">
    <property type="entry name" value="DNA_methylase_A-5"/>
</dbReference>
<dbReference type="PANTHER" id="PTHR47396:SF1">
    <property type="entry name" value="ATP-DEPENDENT HELICASE IRC3-RELATED"/>
    <property type="match status" value="1"/>
</dbReference>
<comment type="caution">
    <text evidence="5">The sequence shown here is derived from an EMBL/GenBank/DDBJ whole genome shotgun (WGS) entry which is preliminary data.</text>
</comment>
<evidence type="ECO:0000259" key="3">
    <source>
        <dbReference type="PROSITE" id="PS51192"/>
    </source>
</evidence>
<dbReference type="GO" id="GO:0032259">
    <property type="term" value="P:methylation"/>
    <property type="evidence" value="ECO:0007669"/>
    <property type="project" value="InterPro"/>
</dbReference>
<dbReference type="Pfam" id="PF02384">
    <property type="entry name" value="N6_Mtase"/>
    <property type="match status" value="1"/>
</dbReference>
<dbReference type="PRINTS" id="PR00507">
    <property type="entry name" value="N12N6MTFRASE"/>
</dbReference>
<evidence type="ECO:0000313" key="5">
    <source>
        <dbReference type="EMBL" id="HJF07877.1"/>
    </source>
</evidence>
<dbReference type="Pfam" id="PF00271">
    <property type="entry name" value="Helicase_C"/>
    <property type="match status" value="1"/>
</dbReference>
<dbReference type="InterPro" id="IPR027417">
    <property type="entry name" value="P-loop_NTPase"/>
</dbReference>
<dbReference type="InterPro" id="IPR001650">
    <property type="entry name" value="Helicase_C-like"/>
</dbReference>
<dbReference type="GO" id="GO:0005829">
    <property type="term" value="C:cytosol"/>
    <property type="evidence" value="ECO:0007669"/>
    <property type="project" value="TreeGrafter"/>
</dbReference>
<dbReference type="InterPro" id="IPR011335">
    <property type="entry name" value="Restrct_endonuc-II-like"/>
</dbReference>
<evidence type="ECO:0000259" key="4">
    <source>
        <dbReference type="PROSITE" id="PS51194"/>
    </source>
</evidence>
<dbReference type="SUPFAM" id="SSF52540">
    <property type="entry name" value="P-loop containing nucleoside triphosphate hydrolases"/>
    <property type="match status" value="1"/>
</dbReference>
<dbReference type="SMART" id="SM00487">
    <property type="entry name" value="DEXDc"/>
    <property type="match status" value="1"/>
</dbReference>
<dbReference type="InterPro" id="IPR006935">
    <property type="entry name" value="Helicase/UvrB_N"/>
</dbReference>
<dbReference type="SUPFAM" id="SSF53335">
    <property type="entry name" value="S-adenosyl-L-methionine-dependent methyltransferases"/>
    <property type="match status" value="1"/>
</dbReference>
<evidence type="ECO:0000313" key="6">
    <source>
        <dbReference type="Proteomes" id="UP000718012"/>
    </source>
</evidence>
<evidence type="ECO:0000256" key="2">
    <source>
        <dbReference type="ARBA" id="ARBA00022747"/>
    </source>
</evidence>
<dbReference type="InterPro" id="IPR053980">
    <property type="entry name" value="ISP_coupler"/>
</dbReference>
<keyword evidence="2" id="KW-0680">Restriction system</keyword>
<dbReference type="GO" id="GO:0009307">
    <property type="term" value="P:DNA restriction-modification system"/>
    <property type="evidence" value="ECO:0007669"/>
    <property type="project" value="UniProtKB-KW"/>
</dbReference>
<dbReference type="Proteomes" id="UP000718012">
    <property type="component" value="Unassembled WGS sequence"/>
</dbReference>
<dbReference type="Pfam" id="PF22240">
    <property type="entry name" value="ISP_coupler"/>
    <property type="match status" value="1"/>
</dbReference>
<reference evidence="5" key="2">
    <citation type="submission" date="2021-09" db="EMBL/GenBank/DDBJ databases">
        <authorList>
            <person name="Gilroy R."/>
        </authorList>
    </citation>
    <scope>NUCLEOTIDE SEQUENCE</scope>
    <source>
        <strain evidence="5">CHK165-8395</strain>
    </source>
</reference>
<dbReference type="InterPro" id="IPR002052">
    <property type="entry name" value="DNA_methylase_N6_adenine_CS"/>
</dbReference>
<dbReference type="CDD" id="cd18785">
    <property type="entry name" value="SF2_C"/>
    <property type="match status" value="1"/>
</dbReference>
<dbReference type="GO" id="GO:0005524">
    <property type="term" value="F:ATP binding"/>
    <property type="evidence" value="ECO:0007669"/>
    <property type="project" value="InterPro"/>
</dbReference>
<dbReference type="PROSITE" id="PS51194">
    <property type="entry name" value="HELICASE_CTER"/>
    <property type="match status" value="1"/>
</dbReference>
<dbReference type="GO" id="GO:0016787">
    <property type="term" value="F:hydrolase activity"/>
    <property type="evidence" value="ECO:0007669"/>
    <property type="project" value="InterPro"/>
</dbReference>
<proteinExistence type="inferred from homology"/>
<evidence type="ECO:0000256" key="1">
    <source>
        <dbReference type="ARBA" id="ARBA00006594"/>
    </source>
</evidence>
<dbReference type="Gene3D" id="3.40.50.150">
    <property type="entry name" value="Vaccinia Virus protein VP39"/>
    <property type="match status" value="1"/>
</dbReference>
<dbReference type="InterPro" id="IPR050742">
    <property type="entry name" value="Helicase_Restrict-Modif_Enz"/>
</dbReference>
<dbReference type="AlphaFoldDB" id="A0A921FDK5"/>